<name>A0A2U3D7Y2_SULT2</name>
<evidence type="ECO:0000256" key="1">
    <source>
        <dbReference type="SAM" id="Phobius"/>
    </source>
</evidence>
<keyword evidence="1" id="KW-1133">Transmembrane helix</keyword>
<gene>
    <name evidence="2" type="ORF">BM613_08625</name>
</gene>
<keyword evidence="3" id="KW-1185">Reference proteome</keyword>
<keyword evidence="1" id="KW-0812">Transmembrane</keyword>
<feature type="transmembrane region" description="Helical" evidence="1">
    <location>
        <begin position="59"/>
        <end position="82"/>
    </location>
</feature>
<protein>
    <submittedName>
        <fullName evidence="2">Uncharacterized protein</fullName>
    </submittedName>
</protein>
<dbReference type="OrthoDB" id="2989677at2"/>
<accession>A0A2U3D7Y2</accession>
<dbReference type="RefSeq" id="WP_109430787.1">
    <property type="nucleotide sequence ID" value="NZ_MPDK01000013.1"/>
</dbReference>
<sequence length="159" mass="17982">MSELFHFFRLSINRIGQVTRGMNDWLADHMSLWLSSMWLFWGLTVLILFALALQRPIGAQGWILFIVSVFFQGVALPVLAFVSTKQGDRMESVLQQTHDATLAELEELKAMHKERDEEIAMLQQQLKDNAQTLSLISALQEQLTATISPIVAVVKPADE</sequence>
<dbReference type="Proteomes" id="UP000245380">
    <property type="component" value="Unassembled WGS sequence"/>
</dbReference>
<comment type="caution">
    <text evidence="2">The sequence shown here is derived from an EMBL/GenBank/DDBJ whole genome shotgun (WGS) entry which is preliminary data.</text>
</comment>
<evidence type="ECO:0000313" key="2">
    <source>
        <dbReference type="EMBL" id="PWI57383.1"/>
    </source>
</evidence>
<evidence type="ECO:0000313" key="3">
    <source>
        <dbReference type="Proteomes" id="UP000245380"/>
    </source>
</evidence>
<dbReference type="EMBL" id="MPDK01000013">
    <property type="protein sequence ID" value="PWI57383.1"/>
    <property type="molecule type" value="Genomic_DNA"/>
</dbReference>
<proteinExistence type="predicted"/>
<reference evidence="2 3" key="1">
    <citation type="submission" date="2016-11" db="EMBL/GenBank/DDBJ databases">
        <title>Comparative genomics of Acidibacillus ferroxidans species.</title>
        <authorList>
            <person name="Oliveira G."/>
            <person name="Nunes G."/>
            <person name="Oliveira R."/>
            <person name="Araujo F."/>
            <person name="Salim A."/>
            <person name="Scholte L."/>
            <person name="Morais D."/>
            <person name="Nancucheo I."/>
            <person name="Johnson D.B."/>
            <person name="Grail B."/>
            <person name="Bittencourt J."/>
            <person name="Valadares R."/>
        </authorList>
    </citation>
    <scope>NUCLEOTIDE SEQUENCE [LARGE SCALE GENOMIC DNA]</scope>
    <source>
        <strain evidence="2 3">Y002</strain>
    </source>
</reference>
<keyword evidence="1" id="KW-0472">Membrane</keyword>
<feature type="transmembrane region" description="Helical" evidence="1">
    <location>
        <begin position="32"/>
        <end position="53"/>
    </location>
</feature>
<dbReference type="AlphaFoldDB" id="A0A2U3D7Y2"/>
<organism evidence="2 3">
    <name type="scientific">Sulfoacidibacillus thermotolerans</name>
    <name type="common">Acidibacillus sulfuroxidans</name>
    <dbReference type="NCBI Taxonomy" id="1765684"/>
    <lineage>
        <taxon>Bacteria</taxon>
        <taxon>Bacillati</taxon>
        <taxon>Bacillota</taxon>
        <taxon>Bacilli</taxon>
        <taxon>Bacillales</taxon>
        <taxon>Alicyclobacillaceae</taxon>
        <taxon>Sulfoacidibacillus</taxon>
    </lineage>
</organism>